<feature type="domain" description="SusD-like N-terminal" evidence="7">
    <location>
        <begin position="25"/>
        <end position="228"/>
    </location>
</feature>
<dbReference type="InterPro" id="IPR011990">
    <property type="entry name" value="TPR-like_helical_dom_sf"/>
</dbReference>
<name>A0ABV5F9P6_9FLAO</name>
<keyword evidence="5" id="KW-0998">Cell outer membrane</keyword>
<evidence type="ECO:0000256" key="1">
    <source>
        <dbReference type="ARBA" id="ARBA00004442"/>
    </source>
</evidence>
<dbReference type="Gene3D" id="1.25.40.390">
    <property type="match status" value="1"/>
</dbReference>
<evidence type="ECO:0000256" key="5">
    <source>
        <dbReference type="ARBA" id="ARBA00023237"/>
    </source>
</evidence>
<evidence type="ECO:0000256" key="4">
    <source>
        <dbReference type="ARBA" id="ARBA00023136"/>
    </source>
</evidence>
<dbReference type="RefSeq" id="WP_379860375.1">
    <property type="nucleotide sequence ID" value="NZ_JBHMFC010000016.1"/>
</dbReference>
<evidence type="ECO:0000259" key="7">
    <source>
        <dbReference type="Pfam" id="PF14322"/>
    </source>
</evidence>
<dbReference type="EMBL" id="JBHMFC010000016">
    <property type="protein sequence ID" value="MFB9056175.1"/>
    <property type="molecule type" value="Genomic_DNA"/>
</dbReference>
<dbReference type="Pfam" id="PF14322">
    <property type="entry name" value="SusD-like_3"/>
    <property type="match status" value="1"/>
</dbReference>
<comment type="caution">
    <text evidence="8">The sequence shown here is derived from an EMBL/GenBank/DDBJ whole genome shotgun (WGS) entry which is preliminary data.</text>
</comment>
<evidence type="ECO:0000313" key="8">
    <source>
        <dbReference type="EMBL" id="MFB9056175.1"/>
    </source>
</evidence>
<protein>
    <submittedName>
        <fullName evidence="8">RagB/SusD family nutrient uptake outer membrane protein</fullName>
    </submittedName>
</protein>
<comment type="subcellular location">
    <subcellularLocation>
        <location evidence="1">Cell outer membrane</location>
    </subcellularLocation>
</comment>
<evidence type="ECO:0000313" key="9">
    <source>
        <dbReference type="Proteomes" id="UP001589585"/>
    </source>
</evidence>
<sequence>MKRNIIKIYAIIPMLFITLFSCDSYLELEPEDSLIQQEFWKNKEQVSAALAGCYASMNQSGFTDRALLWGELRGDMLVSVRAGNDQLNMMKNYMFPSNGFVNWNVFYKTINHCNLVLTFADQAQANDLSFSEQELKRIKAEAITIRALVYTILVKNFKEVPLVLTATSSTAVDFYPAKNTEEEIITQITADLEGAVSGLSLGFAQSAAHDKGKMTKGAALAILADIYLWNEQYDKCIDATNRLIGLNKYNLVNGADWFNDIFFEGNSSEGIFELQFSEINATLKNSFYYVNPIYAPYSGIQELYREFPDDVREDLATFDIAYNSVFKYAGVNNLGFYRASDQFYNTLIFYRYADVLLMQAEAYILSTENKDLNRAYALMNQVAERATGAPLDVNILEGDLLSALLKERQKEFAFEGKRWYDLLRFAKRNNFENQYLILDLAIEKAGPDDYDQILSYFSDKESYYLPIYQNEINLNPNLIQNPYYTN</sequence>
<keyword evidence="9" id="KW-1185">Reference proteome</keyword>
<proteinExistence type="inferred from homology"/>
<keyword evidence="4" id="KW-0472">Membrane</keyword>
<gene>
    <name evidence="8" type="ORF">ACFFU9_05400</name>
</gene>
<dbReference type="PROSITE" id="PS51257">
    <property type="entry name" value="PROKAR_LIPOPROTEIN"/>
    <property type="match status" value="1"/>
</dbReference>
<dbReference type="Pfam" id="PF07980">
    <property type="entry name" value="SusD_RagB"/>
    <property type="match status" value="1"/>
</dbReference>
<dbReference type="InterPro" id="IPR033985">
    <property type="entry name" value="SusD-like_N"/>
</dbReference>
<evidence type="ECO:0000256" key="3">
    <source>
        <dbReference type="ARBA" id="ARBA00022729"/>
    </source>
</evidence>
<accession>A0ABV5F9P6</accession>
<dbReference type="InterPro" id="IPR012944">
    <property type="entry name" value="SusD_RagB_dom"/>
</dbReference>
<dbReference type="SUPFAM" id="SSF48452">
    <property type="entry name" value="TPR-like"/>
    <property type="match status" value="1"/>
</dbReference>
<dbReference type="Proteomes" id="UP001589585">
    <property type="component" value="Unassembled WGS sequence"/>
</dbReference>
<keyword evidence="3" id="KW-0732">Signal</keyword>
<dbReference type="CDD" id="cd08977">
    <property type="entry name" value="SusD"/>
    <property type="match status" value="1"/>
</dbReference>
<reference evidence="8 9" key="1">
    <citation type="submission" date="2024-09" db="EMBL/GenBank/DDBJ databases">
        <authorList>
            <person name="Sun Q."/>
            <person name="Mori K."/>
        </authorList>
    </citation>
    <scope>NUCLEOTIDE SEQUENCE [LARGE SCALE GENOMIC DNA]</scope>
    <source>
        <strain evidence="8 9">CECT 8622</strain>
    </source>
</reference>
<comment type="similarity">
    <text evidence="2">Belongs to the SusD family.</text>
</comment>
<evidence type="ECO:0000259" key="6">
    <source>
        <dbReference type="Pfam" id="PF07980"/>
    </source>
</evidence>
<feature type="domain" description="RagB/SusD" evidence="6">
    <location>
        <begin position="346"/>
        <end position="484"/>
    </location>
</feature>
<evidence type="ECO:0000256" key="2">
    <source>
        <dbReference type="ARBA" id="ARBA00006275"/>
    </source>
</evidence>
<organism evidence="8 9">
    <name type="scientific">Mariniflexile ostreae</name>
    <dbReference type="NCBI Taxonomy" id="1520892"/>
    <lineage>
        <taxon>Bacteria</taxon>
        <taxon>Pseudomonadati</taxon>
        <taxon>Bacteroidota</taxon>
        <taxon>Flavobacteriia</taxon>
        <taxon>Flavobacteriales</taxon>
        <taxon>Flavobacteriaceae</taxon>
        <taxon>Mariniflexile</taxon>
    </lineage>
</organism>